<sequence length="154" mass="16100">MGKRARRRGKAGGSPAAPGGPSSFADLGLDLDLDLDVGATDAGVPGPTVDAELTGDLGVLTLKTAMSPGTRTEYAAVRRGERSSPSAAREDAWHRAVEFLYERLVVGWAVAGVPTTGQKALLQRLRVATPAERSAIRDALRAHLAVHLPDVEAP</sequence>
<keyword evidence="3" id="KW-1185">Reference proteome</keyword>
<reference evidence="2 3" key="1">
    <citation type="submission" date="2022-06" db="EMBL/GenBank/DDBJ databases">
        <title>Paraconexibacter antarcticus.</title>
        <authorList>
            <person name="Kim C.S."/>
        </authorList>
    </citation>
    <scope>NUCLEOTIDE SEQUENCE [LARGE SCALE GENOMIC DNA]</scope>
    <source>
        <strain evidence="2 3">02-257</strain>
    </source>
</reference>
<organism evidence="2 3">
    <name type="scientific">Paraconexibacter antarcticus</name>
    <dbReference type="NCBI Taxonomy" id="2949664"/>
    <lineage>
        <taxon>Bacteria</taxon>
        <taxon>Bacillati</taxon>
        <taxon>Actinomycetota</taxon>
        <taxon>Thermoleophilia</taxon>
        <taxon>Solirubrobacterales</taxon>
        <taxon>Paraconexibacteraceae</taxon>
        <taxon>Paraconexibacter</taxon>
    </lineage>
</organism>
<dbReference type="Proteomes" id="UP001056035">
    <property type="component" value="Chromosome"/>
</dbReference>
<evidence type="ECO:0000256" key="1">
    <source>
        <dbReference type="SAM" id="MobiDB-lite"/>
    </source>
</evidence>
<proteinExistence type="predicted"/>
<feature type="compositionally biased region" description="Low complexity" evidence="1">
    <location>
        <begin position="13"/>
        <end position="25"/>
    </location>
</feature>
<name>A0ABY5DTS1_9ACTN</name>
<accession>A0ABY5DTS1</accession>
<feature type="region of interest" description="Disordered" evidence="1">
    <location>
        <begin position="1"/>
        <end position="25"/>
    </location>
</feature>
<gene>
    <name evidence="2" type="ORF">NBH00_23045</name>
</gene>
<dbReference type="EMBL" id="CP098502">
    <property type="protein sequence ID" value="UTI64202.1"/>
    <property type="molecule type" value="Genomic_DNA"/>
</dbReference>
<feature type="compositionally biased region" description="Basic residues" evidence="1">
    <location>
        <begin position="1"/>
        <end position="10"/>
    </location>
</feature>
<evidence type="ECO:0000313" key="3">
    <source>
        <dbReference type="Proteomes" id="UP001056035"/>
    </source>
</evidence>
<dbReference type="RefSeq" id="WP_254570915.1">
    <property type="nucleotide sequence ID" value="NZ_CP098502.1"/>
</dbReference>
<protein>
    <submittedName>
        <fullName evidence="2">Uncharacterized protein</fullName>
    </submittedName>
</protein>
<evidence type="ECO:0000313" key="2">
    <source>
        <dbReference type="EMBL" id="UTI64202.1"/>
    </source>
</evidence>